<feature type="region of interest" description="Disordered" evidence="1">
    <location>
        <begin position="129"/>
        <end position="161"/>
    </location>
</feature>
<evidence type="ECO:0000313" key="2">
    <source>
        <dbReference type="EMBL" id="KFB73757.1"/>
    </source>
</evidence>
<dbReference type="AlphaFoldDB" id="A0A080LXW4"/>
<dbReference type="Proteomes" id="UP000020077">
    <property type="component" value="Unassembled WGS sequence"/>
</dbReference>
<feature type="compositionally biased region" description="Basic and acidic residues" evidence="1">
    <location>
        <begin position="145"/>
        <end position="155"/>
    </location>
</feature>
<protein>
    <submittedName>
        <fullName evidence="2">Uncharacterized protein</fullName>
    </submittedName>
</protein>
<reference evidence="2 3" key="1">
    <citation type="submission" date="2014-02" db="EMBL/GenBank/DDBJ databases">
        <title>Expanding our view of genomic diversity in Candidatus Accumulibacter clades.</title>
        <authorList>
            <person name="Skennerton C.T."/>
            <person name="Barr J.J."/>
            <person name="Slater F.R."/>
            <person name="Bond P.L."/>
            <person name="Tyson G.W."/>
        </authorList>
    </citation>
    <scope>NUCLEOTIDE SEQUENCE [LARGE SCALE GENOMIC DNA]</scope>
    <source>
        <strain evidence="3">BA-91</strain>
    </source>
</reference>
<evidence type="ECO:0000256" key="1">
    <source>
        <dbReference type="SAM" id="MobiDB-lite"/>
    </source>
</evidence>
<dbReference type="EMBL" id="JDVG02000166">
    <property type="protein sequence ID" value="KFB73757.1"/>
    <property type="molecule type" value="Genomic_DNA"/>
</dbReference>
<evidence type="ECO:0000313" key="3">
    <source>
        <dbReference type="Proteomes" id="UP000020077"/>
    </source>
</evidence>
<organism evidence="2 3">
    <name type="scientific">Candidatus Accumulibacter phosphatis</name>
    <dbReference type="NCBI Taxonomy" id="327160"/>
    <lineage>
        <taxon>Bacteria</taxon>
        <taxon>Pseudomonadati</taxon>
        <taxon>Pseudomonadota</taxon>
        <taxon>Betaproteobacteria</taxon>
        <taxon>Candidatus Accumulibacter</taxon>
    </lineage>
</organism>
<proteinExistence type="predicted"/>
<name>A0A080LXW4_9PROT</name>
<sequence>MTRLEQTAFLFGQRGFESSPVGTVLGGHFPGQFGGIAVRRDIRPIGQFGVDARERRALALVLGHQRSEIGVGDPRVHAHQHLPGTNGFSFADQNLLDDAGFGRLYDLQVALRDQFAFGNGDDVELAEQRPAKQRCKQGQQGPEHLATERIGRRVSESQQGW</sequence>
<accession>A0A080LXW4</accession>
<comment type="caution">
    <text evidence="2">The sequence shown here is derived from an EMBL/GenBank/DDBJ whole genome shotgun (WGS) entry which is preliminary data.</text>
</comment>
<gene>
    <name evidence="2" type="ORF">AW09_000983</name>
</gene>